<feature type="domain" description="HTH merR-type" evidence="5">
    <location>
        <begin position="1"/>
        <end position="71"/>
    </location>
</feature>
<gene>
    <name evidence="6" type="ORF">BW425_03575</name>
</gene>
<dbReference type="Gene3D" id="3.20.80.10">
    <property type="entry name" value="Regulatory factor, effector binding domain"/>
    <property type="match status" value="1"/>
</dbReference>
<dbReference type="Pfam" id="PF06445">
    <property type="entry name" value="GyrI-like"/>
    <property type="match status" value="1"/>
</dbReference>
<sequence>MYTIGRFSNLCDVPVKTIRYYSDIGLLAPSYVDPETSYRYYDYDKMKELKTILVLKDCQFSLNEIEQVLKGKDMKDLDVRLKKKTEELKYQQEQIIKQINNIQQIKKFIKNHETFIPEPTLSSCYIEERKDTQVVSIRKTINMFEMDTLVKMLFERIYAYQFNMDGELLAIFHQKDWRQKKADVELLLPVKVDKNEEYLTRVPGGMYACVNVEGPYSELHYGYNRLKVWVAEQSLHVKGMYMEQYIKGLVPSKVVNPINIKPNNEIHPNDFLTKVFVKVTTQNN</sequence>
<accession>A0A1Y3MIA2</accession>
<dbReference type="Gene3D" id="1.10.1660.10">
    <property type="match status" value="1"/>
</dbReference>
<evidence type="ECO:0000256" key="4">
    <source>
        <dbReference type="ARBA" id="ARBA00023163"/>
    </source>
</evidence>
<comment type="caution">
    <text evidence="6">The sequence shown here is derived from an EMBL/GenBank/DDBJ whole genome shotgun (WGS) entry which is preliminary data.</text>
</comment>
<dbReference type="Proteomes" id="UP000195321">
    <property type="component" value="Unassembled WGS sequence"/>
</dbReference>
<dbReference type="SUPFAM" id="SSF46955">
    <property type="entry name" value="Putative DNA-binding domain"/>
    <property type="match status" value="1"/>
</dbReference>
<dbReference type="AlphaFoldDB" id="A0A1Y3MIA2"/>
<dbReference type="SUPFAM" id="SSF55136">
    <property type="entry name" value="Probable bacterial effector-binding domain"/>
    <property type="match status" value="1"/>
</dbReference>
<dbReference type="SMART" id="SM00422">
    <property type="entry name" value="HTH_MERR"/>
    <property type="match status" value="1"/>
</dbReference>
<dbReference type="Pfam" id="PF13411">
    <property type="entry name" value="MerR_1"/>
    <property type="match status" value="1"/>
</dbReference>
<evidence type="ECO:0000256" key="3">
    <source>
        <dbReference type="ARBA" id="ARBA00023125"/>
    </source>
</evidence>
<dbReference type="InterPro" id="IPR047057">
    <property type="entry name" value="MerR_fam"/>
</dbReference>
<keyword evidence="2" id="KW-0805">Transcription regulation</keyword>
<dbReference type="InterPro" id="IPR009061">
    <property type="entry name" value="DNA-bd_dom_put_sf"/>
</dbReference>
<dbReference type="PANTHER" id="PTHR30204">
    <property type="entry name" value="REDOX-CYCLING DRUG-SENSING TRANSCRIPTIONAL ACTIVATOR SOXR"/>
    <property type="match status" value="1"/>
</dbReference>
<dbReference type="GO" id="GO:0003677">
    <property type="term" value="F:DNA binding"/>
    <property type="evidence" value="ECO:0007669"/>
    <property type="project" value="UniProtKB-KW"/>
</dbReference>
<dbReference type="InterPro" id="IPR029442">
    <property type="entry name" value="GyrI-like"/>
</dbReference>
<organism evidence="6 7">
    <name type="scientific">Bacillus pseudomycoides</name>
    <dbReference type="NCBI Taxonomy" id="64104"/>
    <lineage>
        <taxon>Bacteria</taxon>
        <taxon>Bacillati</taxon>
        <taxon>Bacillota</taxon>
        <taxon>Bacilli</taxon>
        <taxon>Bacillales</taxon>
        <taxon>Bacillaceae</taxon>
        <taxon>Bacillus</taxon>
        <taxon>Bacillus cereus group</taxon>
    </lineage>
</organism>
<evidence type="ECO:0000313" key="6">
    <source>
        <dbReference type="EMBL" id="OUM50177.1"/>
    </source>
</evidence>
<evidence type="ECO:0000256" key="2">
    <source>
        <dbReference type="ARBA" id="ARBA00023015"/>
    </source>
</evidence>
<reference evidence="6 7" key="1">
    <citation type="submission" date="2017-02" db="EMBL/GenBank/DDBJ databases">
        <title>Bacillus pseudomycoides isolate FSL K6-0042.</title>
        <authorList>
            <person name="Kovac J."/>
        </authorList>
    </citation>
    <scope>NUCLEOTIDE SEQUENCE [LARGE SCALE GENOMIC DNA]</scope>
    <source>
        <strain evidence="6 7">FSL K6-0042</strain>
    </source>
</reference>
<name>A0A1Y3MIA2_9BACI</name>
<keyword evidence="1" id="KW-0678">Repressor</keyword>
<keyword evidence="4" id="KW-0804">Transcription</keyword>
<dbReference type="PANTHER" id="PTHR30204:SF69">
    <property type="entry name" value="MERR-FAMILY TRANSCRIPTIONAL REGULATOR"/>
    <property type="match status" value="1"/>
</dbReference>
<evidence type="ECO:0000259" key="5">
    <source>
        <dbReference type="PROSITE" id="PS50937"/>
    </source>
</evidence>
<dbReference type="GO" id="GO:0003700">
    <property type="term" value="F:DNA-binding transcription factor activity"/>
    <property type="evidence" value="ECO:0007669"/>
    <property type="project" value="InterPro"/>
</dbReference>
<dbReference type="RefSeq" id="WP_088093697.1">
    <property type="nucleotide sequence ID" value="NZ_JBALMA010000519.1"/>
</dbReference>
<protein>
    <recommendedName>
        <fullName evidence="5">HTH merR-type domain-containing protein</fullName>
    </recommendedName>
</protein>
<keyword evidence="3" id="KW-0238">DNA-binding</keyword>
<proteinExistence type="predicted"/>
<evidence type="ECO:0000313" key="7">
    <source>
        <dbReference type="Proteomes" id="UP000195321"/>
    </source>
</evidence>
<dbReference type="EMBL" id="MWPX01000002">
    <property type="protein sequence ID" value="OUM50177.1"/>
    <property type="molecule type" value="Genomic_DNA"/>
</dbReference>
<dbReference type="InterPro" id="IPR011256">
    <property type="entry name" value="Reg_factor_effector_dom_sf"/>
</dbReference>
<dbReference type="InterPro" id="IPR000551">
    <property type="entry name" value="MerR-type_HTH_dom"/>
</dbReference>
<evidence type="ECO:0000256" key="1">
    <source>
        <dbReference type="ARBA" id="ARBA00022491"/>
    </source>
</evidence>
<dbReference type="PROSITE" id="PS50937">
    <property type="entry name" value="HTH_MERR_2"/>
    <property type="match status" value="1"/>
</dbReference>